<dbReference type="InterPro" id="IPR014729">
    <property type="entry name" value="Rossmann-like_a/b/a_fold"/>
</dbReference>
<evidence type="ECO:0000256" key="1">
    <source>
        <dbReference type="SAM" id="MobiDB-lite"/>
    </source>
</evidence>
<protein>
    <submittedName>
        <fullName evidence="3">Asparagine synthetase [glutamine-hydrolyzing]</fullName>
        <ecNumber evidence="3">6.3.5.4</ecNumber>
    </submittedName>
</protein>
<dbReference type="InterPro" id="IPR001962">
    <property type="entry name" value="Asn_synthase"/>
</dbReference>
<dbReference type="InterPro" id="IPR051786">
    <property type="entry name" value="ASN_synthetase/amidase"/>
</dbReference>
<keyword evidence="3" id="KW-0436">Ligase</keyword>
<accession>A0A484PTQ9</accession>
<dbReference type="Gene3D" id="3.40.50.620">
    <property type="entry name" value="HUPs"/>
    <property type="match status" value="2"/>
</dbReference>
<feature type="region of interest" description="Disordered" evidence="1">
    <location>
        <begin position="403"/>
        <end position="424"/>
    </location>
</feature>
<dbReference type="GO" id="GO:0006529">
    <property type="term" value="P:asparagine biosynthetic process"/>
    <property type="evidence" value="ECO:0007669"/>
    <property type="project" value="InterPro"/>
</dbReference>
<reference evidence="3" key="1">
    <citation type="submission" date="2019-03" db="EMBL/GenBank/DDBJ databases">
        <authorList>
            <person name="Danneels B."/>
        </authorList>
    </citation>
    <scope>NUCLEOTIDE SEQUENCE</scope>
</reference>
<dbReference type="EC" id="6.3.5.4" evidence="3"/>
<dbReference type="SUPFAM" id="SSF52402">
    <property type="entry name" value="Adenine nucleotide alpha hydrolases-like"/>
    <property type="match status" value="1"/>
</dbReference>
<dbReference type="SUPFAM" id="SSF56235">
    <property type="entry name" value="N-terminal nucleophile aminohydrolases (Ntn hydrolases)"/>
    <property type="match status" value="1"/>
</dbReference>
<proteinExistence type="predicted"/>
<dbReference type="GO" id="GO:0004066">
    <property type="term" value="F:asparagine synthase (glutamine-hydrolyzing) activity"/>
    <property type="evidence" value="ECO:0007669"/>
    <property type="project" value="UniProtKB-EC"/>
</dbReference>
<dbReference type="PANTHER" id="PTHR43284:SF1">
    <property type="entry name" value="ASPARAGINE SYNTHETASE"/>
    <property type="match status" value="1"/>
</dbReference>
<name>A0A484PTQ9_9ZZZZ</name>
<dbReference type="EMBL" id="CAADHY010000023">
    <property type="protein sequence ID" value="VFR27380.1"/>
    <property type="molecule type" value="Genomic_DNA"/>
</dbReference>
<gene>
    <name evidence="3" type="ORF">AMP9_4464</name>
</gene>
<dbReference type="GO" id="GO:0005829">
    <property type="term" value="C:cytosol"/>
    <property type="evidence" value="ECO:0007669"/>
    <property type="project" value="TreeGrafter"/>
</dbReference>
<sequence>MGCRYVVLVDAPVGGDGEHEPNYRAPGFDITGMEHRLTCGRIKLFASPGTPTLAVPGGVLIGHLFFGGGEPVTPRTAPDLSSHERVQDMLSKYWGEYVLILTTAAHGDLLEVLRDPSGGVSCIYSLHGRDGCGFVTSDIALATQHGLYRKQIDWEFISHALAYPHLKTQRTGLSGVSELLPGCTLLVGTTDTTVRADWSPWTFVAKERRHYTVQRAVEDVRQAVRTVVAAWAGMDESILLELSGGLDSSILAGCLRGTSTRVACCTLVTPVPGADERKYAGQMANYLGVPLQEEPLQFEDARFDFVPSADTVTPRVSMLQYASNEVMKRAGTSNDVNSYFSGGGGDSVFCYLGNAAPAADAFKERGLAAGITAIRELSTLHRCTFWKAGRLTFRKLIRGPKPVGEPDRSFLSPASTTDAELHPWSGGPPDAFAGDRERISDLAATQVFRDSMPRGALRWLRLPLLSQPVMEACLRVPTWMWISGGQNRAVARSAFADILPPEVLNRRSKGTFMTYSGALYQRHKGQMLDYLLNGHLQARGLLDADALRRFMGGDLPARDQSFMRIFELCTIENWVRHQY</sequence>
<organism evidence="3">
    <name type="scientific">plant metagenome</name>
    <dbReference type="NCBI Taxonomy" id="1297885"/>
    <lineage>
        <taxon>unclassified sequences</taxon>
        <taxon>metagenomes</taxon>
        <taxon>organismal metagenomes</taxon>
    </lineage>
</organism>
<evidence type="ECO:0000259" key="2">
    <source>
        <dbReference type="Pfam" id="PF00733"/>
    </source>
</evidence>
<dbReference type="InterPro" id="IPR029055">
    <property type="entry name" value="Ntn_hydrolases_N"/>
</dbReference>
<evidence type="ECO:0000313" key="3">
    <source>
        <dbReference type="EMBL" id="VFR27380.1"/>
    </source>
</evidence>
<feature type="domain" description="Asparagine synthetase" evidence="2">
    <location>
        <begin position="220"/>
        <end position="575"/>
    </location>
</feature>
<dbReference type="PANTHER" id="PTHR43284">
    <property type="entry name" value="ASPARAGINE SYNTHETASE (GLUTAMINE-HYDROLYZING)"/>
    <property type="match status" value="1"/>
</dbReference>
<dbReference type="Pfam" id="PF00733">
    <property type="entry name" value="Asn_synthase"/>
    <property type="match status" value="1"/>
</dbReference>
<dbReference type="AlphaFoldDB" id="A0A484PTQ9"/>